<dbReference type="RefSeq" id="WP_094607539.1">
    <property type="nucleotide sequence ID" value="NZ_CP155573.1"/>
</dbReference>
<dbReference type="Gene3D" id="3.40.50.720">
    <property type="entry name" value="NAD(P)-binding Rossmann-like Domain"/>
    <property type="match status" value="1"/>
</dbReference>
<dbReference type="InterPro" id="IPR013154">
    <property type="entry name" value="ADH-like_N"/>
</dbReference>
<evidence type="ECO:0000256" key="5">
    <source>
        <dbReference type="ARBA" id="ARBA00023002"/>
    </source>
</evidence>
<dbReference type="Gene3D" id="3.90.180.10">
    <property type="entry name" value="Medium-chain alcohol dehydrogenases, catalytic domain"/>
    <property type="match status" value="1"/>
</dbReference>
<keyword evidence="4" id="KW-0862">Zinc</keyword>
<reference evidence="7" key="1">
    <citation type="submission" date="2024-05" db="EMBL/GenBank/DDBJ databases">
        <title>Isolation and characterization of Sporomusa carbonis sp. nov., a carboxydotrophic hydrogenogen in the genus of Sporomusa isolated from a charcoal burning pile.</title>
        <authorList>
            <person name="Boeer T."/>
            <person name="Rosenbaum F."/>
            <person name="Eysell L."/>
            <person name="Mueller V."/>
            <person name="Daniel R."/>
            <person name="Poehlein A."/>
        </authorList>
    </citation>
    <scope>NUCLEOTIDE SEQUENCE [LARGE SCALE GENOMIC DNA]</scope>
    <source>
        <strain evidence="7">DSM 10669</strain>
    </source>
</reference>
<dbReference type="EMBL" id="CP155573">
    <property type="protein sequence ID" value="XFO66233.1"/>
    <property type="molecule type" value="Genomic_DNA"/>
</dbReference>
<dbReference type="PANTHER" id="PTHR43161:SF9">
    <property type="entry name" value="SORBITOL DEHYDROGENASE"/>
    <property type="match status" value="1"/>
</dbReference>
<dbReference type="GO" id="GO:0016491">
    <property type="term" value="F:oxidoreductase activity"/>
    <property type="evidence" value="ECO:0007669"/>
    <property type="project" value="UniProtKB-KW"/>
</dbReference>
<dbReference type="Pfam" id="PF00107">
    <property type="entry name" value="ADH_zinc_N"/>
    <property type="match status" value="1"/>
</dbReference>
<accession>A0ABZ3ILD6</accession>
<dbReference type="InterPro" id="IPR036291">
    <property type="entry name" value="NAD(P)-bd_dom_sf"/>
</dbReference>
<keyword evidence="3" id="KW-0479">Metal-binding</keyword>
<dbReference type="SUPFAM" id="SSF51735">
    <property type="entry name" value="NAD(P)-binding Rossmann-fold domains"/>
    <property type="match status" value="1"/>
</dbReference>
<dbReference type="PANTHER" id="PTHR43161">
    <property type="entry name" value="SORBITOL DEHYDROGENASE"/>
    <property type="match status" value="1"/>
</dbReference>
<evidence type="ECO:0000313" key="7">
    <source>
        <dbReference type="EMBL" id="XFO66233.1"/>
    </source>
</evidence>
<gene>
    <name evidence="7" type="primary">ydjJ_1</name>
    <name evidence="7" type="ORF">SPSIL_023830</name>
</gene>
<evidence type="ECO:0000259" key="6">
    <source>
        <dbReference type="SMART" id="SM00829"/>
    </source>
</evidence>
<dbReference type="InterPro" id="IPR011032">
    <property type="entry name" value="GroES-like_sf"/>
</dbReference>
<name>A0ABZ3ILD6_9FIRM</name>
<sequence>MKVVVLEGTHKLAVGTAETPKPDGYHVLIQIDKTGICGSETHFWYDIGDSMKGTVLGHEYCGTVLDPGANKDLKVGDRVTSEAMGCGKCDLCRAGHQNVCFDTPLLMGGFGEVAICVPDAAVKVPDNVSSIEAAMVEPIATSLHAVNRANIKIGDKVCIIGGGIIGLGVASFAKMNGASKVVLVEANMEKAKKILAMGDVDAIFDALDENCVEKLKEYTGGPGFDVAFECSGAGPAVATAIKVVKRATKVMLVGGSPADTNGIPLSHALLGEVNLITVYAYSRDEFLRVMEAMGEGRINAEKYATKIVTLDEVPQVFEDLRNRRIDDVKVIIDVAKK</sequence>
<dbReference type="EC" id="1.-.-.-" evidence="7"/>
<dbReference type="SMART" id="SM00829">
    <property type="entry name" value="PKS_ER"/>
    <property type="match status" value="1"/>
</dbReference>
<protein>
    <submittedName>
        <fullName evidence="7">Zinc-type alcohol dehydrogenase-like protein YdjJ</fullName>
        <ecNumber evidence="7">1.-.-.-</ecNumber>
    </submittedName>
</protein>
<evidence type="ECO:0000256" key="4">
    <source>
        <dbReference type="ARBA" id="ARBA00022833"/>
    </source>
</evidence>
<evidence type="ECO:0000256" key="1">
    <source>
        <dbReference type="ARBA" id="ARBA00001947"/>
    </source>
</evidence>
<dbReference type="InterPro" id="IPR013149">
    <property type="entry name" value="ADH-like_C"/>
</dbReference>
<dbReference type="Pfam" id="PF08240">
    <property type="entry name" value="ADH_N"/>
    <property type="match status" value="1"/>
</dbReference>
<dbReference type="InterPro" id="IPR020843">
    <property type="entry name" value="ER"/>
</dbReference>
<evidence type="ECO:0000313" key="8">
    <source>
        <dbReference type="Proteomes" id="UP000216752"/>
    </source>
</evidence>
<organism evidence="7 8">
    <name type="scientific">Sporomusa silvacetica DSM 10669</name>
    <dbReference type="NCBI Taxonomy" id="1123289"/>
    <lineage>
        <taxon>Bacteria</taxon>
        <taxon>Bacillati</taxon>
        <taxon>Bacillota</taxon>
        <taxon>Negativicutes</taxon>
        <taxon>Selenomonadales</taxon>
        <taxon>Sporomusaceae</taxon>
        <taxon>Sporomusa</taxon>
    </lineage>
</organism>
<evidence type="ECO:0000256" key="3">
    <source>
        <dbReference type="ARBA" id="ARBA00022723"/>
    </source>
</evidence>
<comment type="cofactor">
    <cofactor evidence="1">
        <name>Zn(2+)</name>
        <dbReference type="ChEBI" id="CHEBI:29105"/>
    </cofactor>
</comment>
<dbReference type="SUPFAM" id="SSF50129">
    <property type="entry name" value="GroES-like"/>
    <property type="match status" value="1"/>
</dbReference>
<keyword evidence="5 7" id="KW-0560">Oxidoreductase</keyword>
<evidence type="ECO:0000256" key="2">
    <source>
        <dbReference type="ARBA" id="ARBA00008072"/>
    </source>
</evidence>
<keyword evidence="8" id="KW-1185">Reference proteome</keyword>
<dbReference type="Proteomes" id="UP000216752">
    <property type="component" value="Chromosome"/>
</dbReference>
<proteinExistence type="inferred from homology"/>
<comment type="similarity">
    <text evidence="2">Belongs to the zinc-containing alcohol dehydrogenase family.</text>
</comment>
<feature type="domain" description="Enoyl reductase (ER)" evidence="6">
    <location>
        <begin position="8"/>
        <end position="332"/>
    </location>
</feature>